<organism evidence="7">
    <name type="scientific">Caudovirales sp. ctyaR3</name>
    <dbReference type="NCBI Taxonomy" id="2827640"/>
    <lineage>
        <taxon>Viruses</taxon>
        <taxon>Duplodnaviria</taxon>
        <taxon>Heunggongvirae</taxon>
        <taxon>Uroviricota</taxon>
        <taxon>Caudoviricetes</taxon>
    </lineage>
</organism>
<feature type="transmembrane region" description="Helical" evidence="5">
    <location>
        <begin position="412"/>
        <end position="429"/>
    </location>
</feature>
<accession>A0A8S5T564</accession>
<feature type="transmembrane region" description="Helical" evidence="5">
    <location>
        <begin position="150"/>
        <end position="172"/>
    </location>
</feature>
<keyword evidence="4 5" id="KW-0472">Membrane</keyword>
<evidence type="ECO:0000256" key="4">
    <source>
        <dbReference type="ARBA" id="ARBA00023136"/>
    </source>
</evidence>
<feature type="transmembrane region" description="Helical" evidence="5">
    <location>
        <begin position="270"/>
        <end position="288"/>
    </location>
</feature>
<reference evidence="7" key="1">
    <citation type="journal article" date="2021" name="Proc. Natl. Acad. Sci. U.S.A.">
        <title>A Catalog of Tens of Thousands of Viruses from Human Metagenomes Reveals Hidden Associations with Chronic Diseases.</title>
        <authorList>
            <person name="Tisza M.J."/>
            <person name="Buck C.B."/>
        </authorList>
    </citation>
    <scope>NUCLEOTIDE SEQUENCE</scope>
    <source>
        <strain evidence="7">CtyaR3</strain>
    </source>
</reference>
<feature type="transmembrane region" description="Helical" evidence="5">
    <location>
        <begin position="91"/>
        <end position="114"/>
    </location>
</feature>
<name>A0A8S5T564_9CAUD</name>
<dbReference type="Pfam" id="PF04932">
    <property type="entry name" value="Wzy_C"/>
    <property type="match status" value="1"/>
</dbReference>
<keyword evidence="7" id="KW-0436">Ligase</keyword>
<evidence type="ECO:0000256" key="3">
    <source>
        <dbReference type="ARBA" id="ARBA00022989"/>
    </source>
</evidence>
<feature type="transmembrane region" description="Helical" evidence="5">
    <location>
        <begin position="126"/>
        <end position="144"/>
    </location>
</feature>
<evidence type="ECO:0000313" key="7">
    <source>
        <dbReference type="EMBL" id="DAF58147.1"/>
    </source>
</evidence>
<proteinExistence type="predicted"/>
<sequence length="459" mass="52832">MRTLSEIIVKRDYSQKSPSSVFYKDSPFWQKLICICYVGFIALAALGDWKTLQSILGGLPKIITAGVIGMAIVYGFIYPDLERVKKVFWPALVYMSLIAMLFLWSIVIWLMDFSAISTMIRACSKMMFQSISILAAVSGVFLLGSKTIDLFAIAVCLANAGIMVLEIPTFGLSASIQSLMRCLLTFGEAEGYARNLEIHDLTFVFGQLVLYYAVFAPHDTKQEKRRRCRLLAACTFFFFVGMKRIAIPAVVLFIFVALIVRCFKDKKKLLTLWGVAWVVFFFLYIYAVRSGLVSKLLHITGIDMMGRDYLWSLANDYYDLSITYVGHGFEYVDTIVTEWYNSGIINHPYPFHNDILKVFVEMGFPGFVFWTGIQYIITPIFWMHYADEDTALLYLSNLSYMTMTYLTDNTSFSFWCTMALRLLPLAYSVQRRKPPKPQVWKPKNKKEMQDRIRIMMQEM</sequence>
<feature type="transmembrane region" description="Helical" evidence="5">
    <location>
        <begin position="28"/>
        <end position="46"/>
    </location>
</feature>
<dbReference type="InterPro" id="IPR007016">
    <property type="entry name" value="O-antigen_ligase-rel_domated"/>
</dbReference>
<dbReference type="GO" id="GO:0016020">
    <property type="term" value="C:membrane"/>
    <property type="evidence" value="ECO:0007669"/>
    <property type="project" value="UniProtKB-SubCell"/>
</dbReference>
<feature type="transmembrane region" description="Helical" evidence="5">
    <location>
        <begin position="367"/>
        <end position="385"/>
    </location>
</feature>
<evidence type="ECO:0000259" key="6">
    <source>
        <dbReference type="Pfam" id="PF04932"/>
    </source>
</evidence>
<protein>
    <submittedName>
        <fullName evidence="7">O-Antigen ligase</fullName>
    </submittedName>
</protein>
<dbReference type="EMBL" id="BK032746">
    <property type="protein sequence ID" value="DAF58147.1"/>
    <property type="molecule type" value="Genomic_DNA"/>
</dbReference>
<evidence type="ECO:0000256" key="1">
    <source>
        <dbReference type="ARBA" id="ARBA00004141"/>
    </source>
</evidence>
<keyword evidence="3 5" id="KW-1133">Transmembrane helix</keyword>
<feature type="transmembrane region" description="Helical" evidence="5">
    <location>
        <begin position="58"/>
        <end position="79"/>
    </location>
</feature>
<evidence type="ECO:0000256" key="5">
    <source>
        <dbReference type="SAM" id="Phobius"/>
    </source>
</evidence>
<evidence type="ECO:0000256" key="2">
    <source>
        <dbReference type="ARBA" id="ARBA00022692"/>
    </source>
</evidence>
<feature type="domain" description="O-antigen ligase-related" evidence="6">
    <location>
        <begin position="231"/>
        <end position="370"/>
    </location>
</feature>
<keyword evidence="2 5" id="KW-0812">Transmembrane</keyword>
<dbReference type="GO" id="GO:0016874">
    <property type="term" value="F:ligase activity"/>
    <property type="evidence" value="ECO:0007669"/>
    <property type="project" value="UniProtKB-KW"/>
</dbReference>
<feature type="transmembrane region" description="Helical" evidence="5">
    <location>
        <begin position="230"/>
        <end position="258"/>
    </location>
</feature>
<comment type="subcellular location">
    <subcellularLocation>
        <location evidence="1">Membrane</location>
        <topology evidence="1">Multi-pass membrane protein</topology>
    </subcellularLocation>
</comment>